<gene>
    <name evidence="1" type="ORF">WUBG_07494</name>
</gene>
<evidence type="ECO:0000313" key="2">
    <source>
        <dbReference type="Proteomes" id="UP000004810"/>
    </source>
</evidence>
<accession>J9EWP9</accession>
<dbReference type="EMBL" id="ADBV01003518">
    <property type="protein sequence ID" value="EJW81597.1"/>
    <property type="molecule type" value="Genomic_DNA"/>
</dbReference>
<dbReference type="AlphaFoldDB" id="J9EWP9"/>
<dbReference type="Proteomes" id="UP000004810">
    <property type="component" value="Unassembled WGS sequence"/>
</dbReference>
<protein>
    <submittedName>
        <fullName evidence="1">Uncharacterized protein</fullName>
    </submittedName>
</protein>
<sequence>MISFQNCLGGPFLFIQEEDDGIMTANRRVFLKKGVLVQHLFVDTLSTSKIGIETQPLQFHFVPTLMTESLRSVLREKYMGKKYENARYKQLVGSSSGIVEDSGDKLALASHVSARIKYITSDIGHEGT</sequence>
<comment type="caution">
    <text evidence="1">The sequence shown here is derived from an EMBL/GenBank/DDBJ whole genome shotgun (WGS) entry which is preliminary data.</text>
</comment>
<proteinExistence type="predicted"/>
<evidence type="ECO:0000313" key="1">
    <source>
        <dbReference type="EMBL" id="EJW81597.1"/>
    </source>
</evidence>
<name>J9EWP9_WUCBA</name>
<organism evidence="1 2">
    <name type="scientific">Wuchereria bancrofti</name>
    <dbReference type="NCBI Taxonomy" id="6293"/>
    <lineage>
        <taxon>Eukaryota</taxon>
        <taxon>Metazoa</taxon>
        <taxon>Ecdysozoa</taxon>
        <taxon>Nematoda</taxon>
        <taxon>Chromadorea</taxon>
        <taxon>Rhabditida</taxon>
        <taxon>Spirurina</taxon>
        <taxon>Spiruromorpha</taxon>
        <taxon>Filarioidea</taxon>
        <taxon>Onchocercidae</taxon>
        <taxon>Wuchereria</taxon>
    </lineage>
</organism>
<reference evidence="2" key="1">
    <citation type="submission" date="2012-08" db="EMBL/GenBank/DDBJ databases">
        <title>The Genome Sequence of Wuchereria bancrofti.</title>
        <authorList>
            <person name="Nutman T.B."/>
            <person name="Fink D.L."/>
            <person name="Russ C."/>
            <person name="Young S."/>
            <person name="Zeng Q."/>
            <person name="Koehrsen M."/>
            <person name="Alvarado L."/>
            <person name="Berlin A."/>
            <person name="Chapman S.B."/>
            <person name="Chen Z."/>
            <person name="Freedman E."/>
            <person name="Gellesch M."/>
            <person name="Goldberg J."/>
            <person name="Griggs A."/>
            <person name="Gujja S."/>
            <person name="Heilman E.R."/>
            <person name="Heiman D."/>
            <person name="Hepburn T."/>
            <person name="Howarth C."/>
            <person name="Jen D."/>
            <person name="Larson L."/>
            <person name="Lewis B."/>
            <person name="Mehta T."/>
            <person name="Park D."/>
            <person name="Pearson M."/>
            <person name="Roberts A."/>
            <person name="Saif S."/>
            <person name="Shea T."/>
            <person name="Shenoy N."/>
            <person name="Sisk P."/>
            <person name="Stolte C."/>
            <person name="Sykes S."/>
            <person name="Walk T."/>
            <person name="White J."/>
            <person name="Yandava C."/>
            <person name="Haas B."/>
            <person name="Henn M.R."/>
            <person name="Nusbaum C."/>
            <person name="Birren B."/>
        </authorList>
    </citation>
    <scope>NUCLEOTIDE SEQUENCE [LARGE SCALE GENOMIC DNA]</scope>
    <source>
        <strain evidence="2">NA</strain>
    </source>
</reference>